<sequence length="144" mass="15636">MLKVLTSSCLQNRFHAVTTSFTPQVRRGTESNTPLLQVLGSLRSSNSRGPYLYRRFFCSDSTDGSEPNSEAKQVEGEIEVGDADSNASAAIVPTVFRPEDCLTETSLHGGGVLDMVDDTMTTSVGSIIPFPRFRCPLADRDQSS</sequence>
<evidence type="ECO:0000313" key="1">
    <source>
        <dbReference type="EMBL" id="WMV50438.1"/>
    </source>
</evidence>
<keyword evidence="2" id="KW-1185">Reference proteome</keyword>
<reference evidence="1" key="1">
    <citation type="submission" date="2023-08" db="EMBL/GenBank/DDBJ databases">
        <title>A de novo genome assembly of Solanum verrucosum Schlechtendal, a Mexican diploid species geographically isolated from the other diploid A-genome species in potato relatives.</title>
        <authorList>
            <person name="Hosaka K."/>
        </authorList>
    </citation>
    <scope>NUCLEOTIDE SEQUENCE</scope>
    <source>
        <tissue evidence="1">Young leaves</tissue>
    </source>
</reference>
<evidence type="ECO:0000313" key="2">
    <source>
        <dbReference type="Proteomes" id="UP001234989"/>
    </source>
</evidence>
<accession>A0AAF0UPF6</accession>
<proteinExistence type="predicted"/>
<gene>
    <name evidence="1" type="ORF">MTR67_043823</name>
</gene>
<dbReference type="EMBL" id="CP133621">
    <property type="protein sequence ID" value="WMV50438.1"/>
    <property type="molecule type" value="Genomic_DNA"/>
</dbReference>
<protein>
    <submittedName>
        <fullName evidence="1">Uncharacterized protein</fullName>
    </submittedName>
</protein>
<dbReference type="Proteomes" id="UP001234989">
    <property type="component" value="Chromosome 10"/>
</dbReference>
<dbReference type="AlphaFoldDB" id="A0AAF0UPF6"/>
<organism evidence="1 2">
    <name type="scientific">Solanum verrucosum</name>
    <dbReference type="NCBI Taxonomy" id="315347"/>
    <lineage>
        <taxon>Eukaryota</taxon>
        <taxon>Viridiplantae</taxon>
        <taxon>Streptophyta</taxon>
        <taxon>Embryophyta</taxon>
        <taxon>Tracheophyta</taxon>
        <taxon>Spermatophyta</taxon>
        <taxon>Magnoliopsida</taxon>
        <taxon>eudicotyledons</taxon>
        <taxon>Gunneridae</taxon>
        <taxon>Pentapetalae</taxon>
        <taxon>asterids</taxon>
        <taxon>lamiids</taxon>
        <taxon>Solanales</taxon>
        <taxon>Solanaceae</taxon>
        <taxon>Solanoideae</taxon>
        <taxon>Solaneae</taxon>
        <taxon>Solanum</taxon>
    </lineage>
</organism>
<name>A0AAF0UPF6_SOLVR</name>